<name>A0ABM2A0T5_AEDAL</name>
<sequence>MTKAVSPHWRHPLKEVWNAPGTSSAAVAAQSKYFTPERLEALLSSTLTGQDIRKRGASGPLSTDSQRELVQILTEHHCNAGKRAKEECLAEYAECIVALFKYEKAETYYIPRAGGRKNPGGKLYNKIVNSRQKAAKRKLREEAHLAIKKPATSLEVSDESAVKAVEWLKYNKLPWTTALDKWEQAYPLRKSQLGNMTFADELLNRHSSVYQDPNGYQAIASDFISMYGNTEGFGDGIERWKNAFPKLVQYLDRPYKDEFSKSILESLKATDTHINTKNCSILLLLNNILKPTKNTRNFKPSVLVAQEEVI</sequence>
<protein>
    <submittedName>
        <fullName evidence="1">Uncharacterized protein</fullName>
    </submittedName>
</protein>
<dbReference type="GeneID" id="109622138"/>
<keyword evidence="2" id="KW-1185">Reference proteome</keyword>
<evidence type="ECO:0000313" key="2">
    <source>
        <dbReference type="Proteomes" id="UP000069940"/>
    </source>
</evidence>
<organism evidence="1 2">
    <name type="scientific">Aedes albopictus</name>
    <name type="common">Asian tiger mosquito</name>
    <name type="synonym">Stegomyia albopicta</name>
    <dbReference type="NCBI Taxonomy" id="7160"/>
    <lineage>
        <taxon>Eukaryota</taxon>
        <taxon>Metazoa</taxon>
        <taxon>Ecdysozoa</taxon>
        <taxon>Arthropoda</taxon>
        <taxon>Hexapoda</taxon>
        <taxon>Insecta</taxon>
        <taxon>Pterygota</taxon>
        <taxon>Neoptera</taxon>
        <taxon>Endopterygota</taxon>
        <taxon>Diptera</taxon>
        <taxon>Nematocera</taxon>
        <taxon>Culicoidea</taxon>
        <taxon>Culicidae</taxon>
        <taxon>Culicinae</taxon>
        <taxon>Aedini</taxon>
        <taxon>Aedes</taxon>
        <taxon>Stegomyia</taxon>
    </lineage>
</organism>
<proteinExistence type="predicted"/>
<reference evidence="2" key="1">
    <citation type="journal article" date="2015" name="Proc. Natl. Acad. Sci. U.S.A.">
        <title>Genome sequence of the Asian Tiger mosquito, Aedes albopictus, reveals insights into its biology, genetics, and evolution.</title>
        <authorList>
            <person name="Chen X.G."/>
            <person name="Jiang X."/>
            <person name="Gu J."/>
            <person name="Xu M."/>
            <person name="Wu Y."/>
            <person name="Deng Y."/>
            <person name="Zhang C."/>
            <person name="Bonizzoni M."/>
            <person name="Dermauw W."/>
            <person name="Vontas J."/>
            <person name="Armbruster P."/>
            <person name="Huang X."/>
            <person name="Yang Y."/>
            <person name="Zhang H."/>
            <person name="He W."/>
            <person name="Peng H."/>
            <person name="Liu Y."/>
            <person name="Wu K."/>
            <person name="Chen J."/>
            <person name="Lirakis M."/>
            <person name="Topalis P."/>
            <person name="Van Leeuwen T."/>
            <person name="Hall A.B."/>
            <person name="Jiang X."/>
            <person name="Thorpe C."/>
            <person name="Mueller R.L."/>
            <person name="Sun C."/>
            <person name="Waterhouse R.M."/>
            <person name="Yan G."/>
            <person name="Tu Z.J."/>
            <person name="Fang X."/>
            <person name="James A.A."/>
        </authorList>
    </citation>
    <scope>NUCLEOTIDE SEQUENCE [LARGE SCALE GENOMIC DNA]</scope>
    <source>
        <strain evidence="2">Foshan</strain>
    </source>
</reference>
<dbReference type="RefSeq" id="XP_062715110.1">
    <property type="nucleotide sequence ID" value="XM_062859126.1"/>
</dbReference>
<dbReference type="EnsemblMetazoa" id="AALFPA23_023381.R34792">
    <property type="protein sequence ID" value="AALFPA23_023381.P34792"/>
    <property type="gene ID" value="AALFPA23_023381"/>
</dbReference>
<reference evidence="1" key="2">
    <citation type="submission" date="2025-05" db="UniProtKB">
        <authorList>
            <consortium name="EnsemblMetazoa"/>
        </authorList>
    </citation>
    <scope>IDENTIFICATION</scope>
    <source>
        <strain evidence="1">Foshan</strain>
    </source>
</reference>
<evidence type="ECO:0000313" key="1">
    <source>
        <dbReference type="EnsemblMetazoa" id="AALFPA23_023381.P34792"/>
    </source>
</evidence>
<dbReference type="Proteomes" id="UP000069940">
    <property type="component" value="Unassembled WGS sequence"/>
</dbReference>
<accession>A0ABM2A0T5</accession>